<accession>A0A4R1ESQ7</accession>
<dbReference type="OrthoDB" id="6199177at2"/>
<feature type="domain" description="YcxB-like C-terminal" evidence="2">
    <location>
        <begin position="95"/>
        <end position="139"/>
    </location>
</feature>
<evidence type="ECO:0000256" key="1">
    <source>
        <dbReference type="SAM" id="Phobius"/>
    </source>
</evidence>
<keyword evidence="1" id="KW-0472">Membrane</keyword>
<dbReference type="AlphaFoldDB" id="A0A4R1ESQ7"/>
<comment type="caution">
    <text evidence="3">The sequence shown here is derived from an EMBL/GenBank/DDBJ whole genome shotgun (WGS) entry which is preliminary data.</text>
</comment>
<evidence type="ECO:0000313" key="4">
    <source>
        <dbReference type="Proteomes" id="UP000294887"/>
    </source>
</evidence>
<dbReference type="RefSeq" id="WP_131906375.1">
    <property type="nucleotide sequence ID" value="NZ_BAAAFU010000006.1"/>
</dbReference>
<reference evidence="3 4" key="1">
    <citation type="submission" date="2019-03" db="EMBL/GenBank/DDBJ databases">
        <title>Genomic Encyclopedia of Type Strains, Phase IV (KMG-IV): sequencing the most valuable type-strain genomes for metagenomic binning, comparative biology and taxonomic classification.</title>
        <authorList>
            <person name="Goeker M."/>
        </authorList>
    </citation>
    <scope>NUCLEOTIDE SEQUENCE [LARGE SCALE GENOMIC DNA]</scope>
    <source>
        <strain evidence="3 4">DSM 24830</strain>
    </source>
</reference>
<protein>
    <submittedName>
        <fullName evidence="3">YcxB-like protein</fullName>
    </submittedName>
</protein>
<keyword evidence="4" id="KW-1185">Reference proteome</keyword>
<evidence type="ECO:0000259" key="2">
    <source>
        <dbReference type="Pfam" id="PF14317"/>
    </source>
</evidence>
<feature type="transmembrane region" description="Helical" evidence="1">
    <location>
        <begin position="26"/>
        <end position="44"/>
    </location>
</feature>
<keyword evidence="1" id="KW-1133">Transmembrane helix</keyword>
<proteinExistence type="predicted"/>
<gene>
    <name evidence="3" type="ORF">EV695_2586</name>
</gene>
<organism evidence="3 4">
    <name type="scientific">Cocleimonas flava</name>
    <dbReference type="NCBI Taxonomy" id="634765"/>
    <lineage>
        <taxon>Bacteria</taxon>
        <taxon>Pseudomonadati</taxon>
        <taxon>Pseudomonadota</taxon>
        <taxon>Gammaproteobacteria</taxon>
        <taxon>Thiotrichales</taxon>
        <taxon>Thiotrichaceae</taxon>
        <taxon>Cocleimonas</taxon>
    </lineage>
</organism>
<keyword evidence="1" id="KW-0812">Transmembrane</keyword>
<feature type="transmembrane region" description="Helical" evidence="1">
    <location>
        <begin position="50"/>
        <end position="70"/>
    </location>
</feature>
<dbReference type="Proteomes" id="UP000294887">
    <property type="component" value="Unassembled WGS sequence"/>
</dbReference>
<sequence length="162" mass="18196">MDAKFRITEADYVNAGKLFSRTTTKVKLILLLGVVLLVLGEVFGPRSLSGALIGGLLGGTLVAVLIKYIISPYMLKRHYRKYKAMHEEFTIQQQDNGVFIGSSSGEGIVKWDNILKWRQNDDYILLYPMPRLYHIVPKSIAKHGFDIDGLVESLNKHVGCET</sequence>
<dbReference type="Pfam" id="PF14317">
    <property type="entry name" value="YcxB"/>
    <property type="match status" value="1"/>
</dbReference>
<dbReference type="EMBL" id="SMFQ01000004">
    <property type="protein sequence ID" value="TCJ84627.1"/>
    <property type="molecule type" value="Genomic_DNA"/>
</dbReference>
<name>A0A4R1ESQ7_9GAMM</name>
<dbReference type="InterPro" id="IPR025588">
    <property type="entry name" value="YcxB-like_C"/>
</dbReference>
<evidence type="ECO:0000313" key="3">
    <source>
        <dbReference type="EMBL" id="TCJ84627.1"/>
    </source>
</evidence>